<dbReference type="SMART" id="SM00516">
    <property type="entry name" value="SEC14"/>
    <property type="match status" value="1"/>
</dbReference>
<dbReference type="OrthoDB" id="1434354at2759"/>
<accession>A0A1Y2CBF7</accession>
<dbReference type="PROSITE" id="PS50191">
    <property type="entry name" value="CRAL_TRIO"/>
    <property type="match status" value="1"/>
</dbReference>
<reference evidence="2 3" key="1">
    <citation type="submission" date="2016-07" db="EMBL/GenBank/DDBJ databases">
        <title>Pervasive Adenine N6-methylation of Active Genes in Fungi.</title>
        <authorList>
            <consortium name="DOE Joint Genome Institute"/>
            <person name="Mondo S.J."/>
            <person name="Dannebaum R.O."/>
            <person name="Kuo R.C."/>
            <person name="Labutti K."/>
            <person name="Haridas S."/>
            <person name="Kuo A."/>
            <person name="Salamov A."/>
            <person name="Ahrendt S.R."/>
            <person name="Lipzen A."/>
            <person name="Sullivan W."/>
            <person name="Andreopoulos W.B."/>
            <person name="Clum A."/>
            <person name="Lindquist E."/>
            <person name="Daum C."/>
            <person name="Ramamoorthy G.K."/>
            <person name="Gryganskyi A."/>
            <person name="Culley D."/>
            <person name="Magnuson J.K."/>
            <person name="James T.Y."/>
            <person name="O'Malley M.A."/>
            <person name="Stajich J.E."/>
            <person name="Spatafora J.W."/>
            <person name="Visel A."/>
            <person name="Grigoriev I.V."/>
        </authorList>
    </citation>
    <scope>NUCLEOTIDE SEQUENCE [LARGE SCALE GENOMIC DNA]</scope>
    <source>
        <strain evidence="2 3">JEL800</strain>
    </source>
</reference>
<protein>
    <submittedName>
        <fullName evidence="2">CRAL/TRIO domain-containing protein</fullName>
    </submittedName>
</protein>
<evidence type="ECO:0000313" key="2">
    <source>
        <dbReference type="EMBL" id="ORY43665.1"/>
    </source>
</evidence>
<name>A0A1Y2CBF7_9FUNG</name>
<dbReference type="CDD" id="cd00170">
    <property type="entry name" value="SEC14"/>
    <property type="match status" value="1"/>
</dbReference>
<dbReference type="STRING" id="329046.A0A1Y2CBF7"/>
<dbReference type="Proteomes" id="UP000193642">
    <property type="component" value="Unassembled WGS sequence"/>
</dbReference>
<dbReference type="SUPFAM" id="SSF46938">
    <property type="entry name" value="CRAL/TRIO N-terminal domain"/>
    <property type="match status" value="1"/>
</dbReference>
<dbReference type="EMBL" id="MCGO01000024">
    <property type="protein sequence ID" value="ORY43665.1"/>
    <property type="molecule type" value="Genomic_DNA"/>
</dbReference>
<dbReference type="AlphaFoldDB" id="A0A1Y2CBF7"/>
<dbReference type="PANTHER" id="PTHR45657:SF1">
    <property type="entry name" value="CRAL-TRIO DOMAIN-CONTAINING PROTEIN YKL091C-RELATED"/>
    <property type="match status" value="1"/>
</dbReference>
<dbReference type="SMART" id="SM01100">
    <property type="entry name" value="CRAL_TRIO_N"/>
    <property type="match status" value="1"/>
</dbReference>
<dbReference type="InterPro" id="IPR036865">
    <property type="entry name" value="CRAL-TRIO_dom_sf"/>
</dbReference>
<evidence type="ECO:0000313" key="3">
    <source>
        <dbReference type="Proteomes" id="UP000193642"/>
    </source>
</evidence>
<comment type="caution">
    <text evidence="2">The sequence shown here is derived from an EMBL/GenBank/DDBJ whole genome shotgun (WGS) entry which is preliminary data.</text>
</comment>
<feature type="domain" description="CRAL-TRIO" evidence="1">
    <location>
        <begin position="76"/>
        <end position="246"/>
    </location>
</feature>
<evidence type="ECO:0000259" key="1">
    <source>
        <dbReference type="PROSITE" id="PS50191"/>
    </source>
</evidence>
<dbReference type="InterPro" id="IPR051026">
    <property type="entry name" value="PI/PC_transfer"/>
</dbReference>
<dbReference type="Gene3D" id="3.40.525.10">
    <property type="entry name" value="CRAL-TRIO lipid binding domain"/>
    <property type="match status" value="1"/>
</dbReference>
<organism evidence="2 3">
    <name type="scientific">Rhizoclosmatium globosum</name>
    <dbReference type="NCBI Taxonomy" id="329046"/>
    <lineage>
        <taxon>Eukaryota</taxon>
        <taxon>Fungi</taxon>
        <taxon>Fungi incertae sedis</taxon>
        <taxon>Chytridiomycota</taxon>
        <taxon>Chytridiomycota incertae sedis</taxon>
        <taxon>Chytridiomycetes</taxon>
        <taxon>Chytridiales</taxon>
        <taxon>Chytriomycetaceae</taxon>
        <taxon>Rhizoclosmatium</taxon>
    </lineage>
</organism>
<dbReference type="SUPFAM" id="SSF52087">
    <property type="entry name" value="CRAL/TRIO domain"/>
    <property type="match status" value="1"/>
</dbReference>
<proteinExistence type="predicted"/>
<gene>
    <name evidence="2" type="ORF">BCR33DRAFT_850884</name>
</gene>
<keyword evidence="3" id="KW-1185">Reference proteome</keyword>
<dbReference type="PANTHER" id="PTHR45657">
    <property type="entry name" value="CRAL-TRIO DOMAIN-CONTAINING PROTEIN YKL091C-RELATED"/>
    <property type="match status" value="1"/>
</dbReference>
<dbReference type="InterPro" id="IPR036273">
    <property type="entry name" value="CRAL/TRIO_N_dom_sf"/>
</dbReference>
<dbReference type="InterPro" id="IPR011074">
    <property type="entry name" value="CRAL/TRIO_N_dom"/>
</dbReference>
<dbReference type="InterPro" id="IPR001251">
    <property type="entry name" value="CRAL-TRIO_dom"/>
</dbReference>
<dbReference type="Pfam" id="PF03765">
    <property type="entry name" value="CRAL_TRIO_N"/>
    <property type="match status" value="1"/>
</dbReference>
<sequence length="291" mass="33131">MSNPPDLTQVLAKFKEDLTASVPDYNPQEHSDDLLLRFLKARKYDLKKSHEMFSEYLAWRKSFGVEDIVQNLAFPEFNKVVDIYPRYYHKTDKQGRPVYVEVMSNLTAKMLDGSVTTPERFVQYYVREYEKTLRYRFPALSLKAGRNIDKSCTILDMKNVPLMQFNSIRKVMSQVAHISQNYYPETLGKIRTCFVPRCLGCGEGMLDENTVAKISILGSSYKKELLEVIDAANLPAELGGTCECPKGCRHSDMGPWNDGSVPGYPIEFWETINLRNVPTTTASQANAPSPK</sequence>
<dbReference type="Pfam" id="PF00650">
    <property type="entry name" value="CRAL_TRIO"/>
    <property type="match status" value="1"/>
</dbReference>
<dbReference type="Gene3D" id="1.10.8.20">
    <property type="entry name" value="N-terminal domain of phosphatidylinositol transfer protein sec14p"/>
    <property type="match status" value="1"/>
</dbReference>